<dbReference type="EMBL" id="JAOVZO020000017">
    <property type="protein sequence ID" value="MDC8013533.1"/>
    <property type="molecule type" value="Genomic_DNA"/>
</dbReference>
<protein>
    <submittedName>
        <fullName evidence="4">Cobalamin-binding protein</fullName>
    </submittedName>
</protein>
<keyword evidence="1 2" id="KW-0732">Signal</keyword>
<dbReference type="CDD" id="cd01144">
    <property type="entry name" value="BtuF"/>
    <property type="match status" value="1"/>
</dbReference>
<comment type="caution">
    <text evidence="4">The sequence shown here is derived from an EMBL/GenBank/DDBJ whole genome shotgun (WGS) entry which is preliminary data.</text>
</comment>
<evidence type="ECO:0000256" key="1">
    <source>
        <dbReference type="ARBA" id="ARBA00022729"/>
    </source>
</evidence>
<dbReference type="Pfam" id="PF01497">
    <property type="entry name" value="Peripla_BP_2"/>
    <property type="match status" value="1"/>
</dbReference>
<dbReference type="InterPro" id="IPR002491">
    <property type="entry name" value="ABC_transptr_periplasmic_BD"/>
</dbReference>
<name>A0A9X3YMM0_9GAMM</name>
<feature type="chain" id="PRO_5040791040" evidence="2">
    <location>
        <begin position="20"/>
        <end position="295"/>
    </location>
</feature>
<dbReference type="RefSeq" id="WP_263545740.1">
    <property type="nucleotide sequence ID" value="NZ_JAOVZO020000017.1"/>
</dbReference>
<dbReference type="GO" id="GO:0071281">
    <property type="term" value="P:cellular response to iron ion"/>
    <property type="evidence" value="ECO:0007669"/>
    <property type="project" value="TreeGrafter"/>
</dbReference>
<evidence type="ECO:0000313" key="4">
    <source>
        <dbReference type="EMBL" id="MDC8013533.1"/>
    </source>
</evidence>
<dbReference type="InterPro" id="IPR054828">
    <property type="entry name" value="Vit_B12_bind_prot"/>
</dbReference>
<sequence>MFRPALFTLATVVSFAARAEPISVVDDAGRTVTLAAPARRIVSLAPSTTELIYAAGAGAYVAGTSSYTDYPPEAKAVPQVGDAAMINMERIVSLKPDLIVVWSHVDSAAVLEKLKVFGIPVYYSEPRKIVDIAKSLTDLGTLAGTNEAAARAANDLRERREKLHARYAGRPPIRVFYQVWERPLMTVNGQQMISDAIALCGGVNIFGDLAPTVPTVNREAVVAANPDVIVTFNGEGEDGLAGWKSLTTLNAATWGNLVPLSTPTLGRPSPRFLDGAENLCVELDRARERRGAAAK</sequence>
<dbReference type="PANTHER" id="PTHR30535:SF34">
    <property type="entry name" value="MOLYBDATE-BINDING PROTEIN MOLA"/>
    <property type="match status" value="1"/>
</dbReference>
<dbReference type="PROSITE" id="PS50983">
    <property type="entry name" value="FE_B12_PBP"/>
    <property type="match status" value="1"/>
</dbReference>
<accession>A0A9X3YMM0</accession>
<dbReference type="AlphaFoldDB" id="A0A9X3YMM0"/>
<evidence type="ECO:0000313" key="5">
    <source>
        <dbReference type="Proteomes" id="UP001139971"/>
    </source>
</evidence>
<dbReference type="Proteomes" id="UP001139971">
    <property type="component" value="Unassembled WGS sequence"/>
</dbReference>
<feature type="signal peptide" evidence="2">
    <location>
        <begin position="1"/>
        <end position="19"/>
    </location>
</feature>
<dbReference type="InterPro" id="IPR050902">
    <property type="entry name" value="ABC_Transporter_SBP"/>
</dbReference>
<evidence type="ECO:0000256" key="2">
    <source>
        <dbReference type="SAM" id="SignalP"/>
    </source>
</evidence>
<dbReference type="Gene3D" id="3.40.50.1980">
    <property type="entry name" value="Nitrogenase molybdenum iron protein domain"/>
    <property type="match status" value="2"/>
</dbReference>
<dbReference type="NCBIfam" id="NF038402">
    <property type="entry name" value="TroA_like"/>
    <property type="match status" value="1"/>
</dbReference>
<organism evidence="4 5">
    <name type="scientific">Tahibacter soli</name>
    <dbReference type="NCBI Taxonomy" id="2983605"/>
    <lineage>
        <taxon>Bacteria</taxon>
        <taxon>Pseudomonadati</taxon>
        <taxon>Pseudomonadota</taxon>
        <taxon>Gammaproteobacteria</taxon>
        <taxon>Lysobacterales</taxon>
        <taxon>Rhodanobacteraceae</taxon>
        <taxon>Tahibacter</taxon>
    </lineage>
</organism>
<reference evidence="4" key="1">
    <citation type="submission" date="2023-02" db="EMBL/GenBank/DDBJ databases">
        <title>Tahibacter soli sp. nov. isolated from soil.</title>
        <authorList>
            <person name="Baek J.H."/>
            <person name="Lee J.K."/>
            <person name="Choi D.G."/>
            <person name="Jeon C.O."/>
        </authorList>
    </citation>
    <scope>NUCLEOTIDE SEQUENCE</scope>
    <source>
        <strain evidence="4">BL</strain>
    </source>
</reference>
<keyword evidence="5" id="KW-1185">Reference proteome</keyword>
<dbReference type="SUPFAM" id="SSF53807">
    <property type="entry name" value="Helical backbone' metal receptor"/>
    <property type="match status" value="1"/>
</dbReference>
<dbReference type="PANTHER" id="PTHR30535">
    <property type="entry name" value="VITAMIN B12-BINDING PROTEIN"/>
    <property type="match status" value="1"/>
</dbReference>
<proteinExistence type="predicted"/>
<evidence type="ECO:0000259" key="3">
    <source>
        <dbReference type="PROSITE" id="PS50983"/>
    </source>
</evidence>
<gene>
    <name evidence="4" type="ORF">OD750_013395</name>
</gene>
<feature type="domain" description="Fe/B12 periplasmic-binding" evidence="3">
    <location>
        <begin position="40"/>
        <end position="287"/>
    </location>
</feature>